<dbReference type="PANTHER" id="PTHR23416:SF78">
    <property type="entry name" value="LIPOPOLYSACCHARIDE BIOSYNTHESIS O-ACETYL TRANSFERASE WBBJ-RELATED"/>
    <property type="match status" value="1"/>
</dbReference>
<dbReference type="InterPro" id="IPR051159">
    <property type="entry name" value="Hexapeptide_acetyltransf"/>
</dbReference>
<dbReference type="EMBL" id="DPVV01000430">
    <property type="protein sequence ID" value="HCL03261.1"/>
    <property type="molecule type" value="Genomic_DNA"/>
</dbReference>
<dbReference type="Pfam" id="PF00132">
    <property type="entry name" value="Hexapep"/>
    <property type="match status" value="1"/>
</dbReference>
<sequence length="175" mass="19458">MKGNVVINNAYSGCVKIGFADISLFDKKYERCIWDNTGEIVFNRTASIGHGSRIFNEGDLELGDNFTITANTGVVCCKRISFGNNCLISWDCLIMDTDFHKIIDINGNRINDNKDIVIGDNVWIGCRNLILKGTVINNDTVIAAGSSLVNHVFDDSNIIIGKRNEILKKGITWRQ</sequence>
<comment type="caution">
    <text evidence="1">The sequence shown here is derived from an EMBL/GenBank/DDBJ whole genome shotgun (WGS) entry which is preliminary data.</text>
</comment>
<evidence type="ECO:0000313" key="2">
    <source>
        <dbReference type="Proteomes" id="UP000262969"/>
    </source>
</evidence>
<evidence type="ECO:0008006" key="3">
    <source>
        <dbReference type="Google" id="ProtNLM"/>
    </source>
</evidence>
<protein>
    <recommendedName>
        <fullName evidence="3">Acyltransferase</fullName>
    </recommendedName>
</protein>
<dbReference type="Proteomes" id="UP000262969">
    <property type="component" value="Unassembled WGS sequence"/>
</dbReference>
<dbReference type="PANTHER" id="PTHR23416">
    <property type="entry name" value="SIALIC ACID SYNTHASE-RELATED"/>
    <property type="match status" value="1"/>
</dbReference>
<dbReference type="Gene3D" id="2.160.10.10">
    <property type="entry name" value="Hexapeptide repeat proteins"/>
    <property type="match status" value="1"/>
</dbReference>
<accession>A0A3D2X827</accession>
<dbReference type="InterPro" id="IPR001451">
    <property type="entry name" value="Hexapep"/>
</dbReference>
<dbReference type="InterPro" id="IPR011004">
    <property type="entry name" value="Trimer_LpxA-like_sf"/>
</dbReference>
<reference evidence="1 2" key="1">
    <citation type="journal article" date="2018" name="Nat. Biotechnol.">
        <title>A standardized bacterial taxonomy based on genome phylogeny substantially revises the tree of life.</title>
        <authorList>
            <person name="Parks D.H."/>
            <person name="Chuvochina M."/>
            <person name="Waite D.W."/>
            <person name="Rinke C."/>
            <person name="Skarshewski A."/>
            <person name="Chaumeil P.A."/>
            <person name="Hugenholtz P."/>
        </authorList>
    </citation>
    <scope>NUCLEOTIDE SEQUENCE [LARGE SCALE GENOMIC DNA]</scope>
    <source>
        <strain evidence="1">UBA11728</strain>
    </source>
</reference>
<name>A0A3D2X827_9FIRM</name>
<gene>
    <name evidence="1" type="ORF">DHW61_12780</name>
</gene>
<dbReference type="SUPFAM" id="SSF51161">
    <property type="entry name" value="Trimeric LpxA-like enzymes"/>
    <property type="match status" value="1"/>
</dbReference>
<proteinExistence type="predicted"/>
<evidence type="ECO:0000313" key="1">
    <source>
        <dbReference type="EMBL" id="HCL03261.1"/>
    </source>
</evidence>
<dbReference type="AlphaFoldDB" id="A0A3D2X827"/>
<organism evidence="1 2">
    <name type="scientific">Lachnoclostridium phytofermentans</name>
    <dbReference type="NCBI Taxonomy" id="66219"/>
    <lineage>
        <taxon>Bacteria</taxon>
        <taxon>Bacillati</taxon>
        <taxon>Bacillota</taxon>
        <taxon>Clostridia</taxon>
        <taxon>Lachnospirales</taxon>
        <taxon>Lachnospiraceae</taxon>
    </lineage>
</organism>